<protein>
    <submittedName>
        <fullName evidence="5">Uncharacterized protein</fullName>
    </submittedName>
</protein>
<evidence type="ECO:0000313" key="5">
    <source>
        <dbReference type="EMBL" id="KAF8891912.1"/>
    </source>
</evidence>
<dbReference type="GO" id="GO:0003924">
    <property type="term" value="F:GTPase activity"/>
    <property type="evidence" value="ECO:0007669"/>
    <property type="project" value="InterPro"/>
</dbReference>
<dbReference type="GO" id="GO:0007165">
    <property type="term" value="P:signal transduction"/>
    <property type="evidence" value="ECO:0007669"/>
    <property type="project" value="InterPro"/>
</dbReference>
<dbReference type="EMBL" id="JADNYJ010000070">
    <property type="protein sequence ID" value="KAF8891912.1"/>
    <property type="molecule type" value="Genomic_DNA"/>
</dbReference>
<evidence type="ECO:0000313" key="6">
    <source>
        <dbReference type="Proteomes" id="UP000724874"/>
    </source>
</evidence>
<dbReference type="SMART" id="SM00173">
    <property type="entry name" value="RAS"/>
    <property type="match status" value="1"/>
</dbReference>
<dbReference type="InterPro" id="IPR020849">
    <property type="entry name" value="Small_GTPase_Ras-type"/>
</dbReference>
<dbReference type="GO" id="GO:0005525">
    <property type="term" value="F:GTP binding"/>
    <property type="evidence" value="ECO:0007669"/>
    <property type="project" value="UniProtKB-KW"/>
</dbReference>
<evidence type="ECO:0000256" key="4">
    <source>
        <dbReference type="SAM" id="MobiDB-lite"/>
    </source>
</evidence>
<accession>A0A9P5TKB8</accession>
<dbReference type="Gene3D" id="3.40.50.300">
    <property type="entry name" value="P-loop containing nucleotide triphosphate hydrolases"/>
    <property type="match status" value="1"/>
</dbReference>
<dbReference type="Proteomes" id="UP000724874">
    <property type="component" value="Unassembled WGS sequence"/>
</dbReference>
<feature type="region of interest" description="Disordered" evidence="4">
    <location>
        <begin position="30"/>
        <end position="61"/>
    </location>
</feature>
<sequence>MSAYVNGQPHHLMDLNKSDIYVINHNDFQNMEDEEEPSPPHELPVATPSLQPNSLGLTKSSHILPSDESKVEILLWELGKNVAPSLPGRTTFKSIEQATGSSSHFHRKLQDGYLSSDLSLPQEVNKSENPYRQTAKKTYGRNFSIIMESCRIVILGASGMGKTILVKSDCFQTIVEDSFEKTFICDGIPVRATILDTAGSLSDNPNILHQWIEQCDTFILVLTVDSSPSFNLLLTIYAQIVILKGGAPPCVLVPKDTANMMATEFGNDFYFEMPFIDNSVYFHILGMFEKAVHSWRASKVHVNKELLPIPIPVWKKKSTLFKVLDWLL</sequence>
<organism evidence="5 6">
    <name type="scientific">Gymnopilus junonius</name>
    <name type="common">Spectacular rustgill mushroom</name>
    <name type="synonym">Gymnopilus spectabilis subsp. junonius</name>
    <dbReference type="NCBI Taxonomy" id="109634"/>
    <lineage>
        <taxon>Eukaryota</taxon>
        <taxon>Fungi</taxon>
        <taxon>Dikarya</taxon>
        <taxon>Basidiomycota</taxon>
        <taxon>Agaricomycotina</taxon>
        <taxon>Agaricomycetes</taxon>
        <taxon>Agaricomycetidae</taxon>
        <taxon>Agaricales</taxon>
        <taxon>Agaricineae</taxon>
        <taxon>Hymenogastraceae</taxon>
        <taxon>Gymnopilus</taxon>
    </lineage>
</organism>
<dbReference type="GO" id="GO:0005886">
    <property type="term" value="C:plasma membrane"/>
    <property type="evidence" value="ECO:0007669"/>
    <property type="project" value="UniProtKB-SubCell"/>
</dbReference>
<evidence type="ECO:0000256" key="2">
    <source>
        <dbReference type="ARBA" id="ARBA00022741"/>
    </source>
</evidence>
<keyword evidence="2" id="KW-0547">Nucleotide-binding</keyword>
<proteinExistence type="predicted"/>
<gene>
    <name evidence="5" type="ORF">CPB84DRAFT_1748785</name>
</gene>
<feature type="compositionally biased region" description="Polar residues" evidence="4">
    <location>
        <begin position="48"/>
        <end position="61"/>
    </location>
</feature>
<dbReference type="InterPro" id="IPR027417">
    <property type="entry name" value="P-loop_NTPase"/>
</dbReference>
<dbReference type="InterPro" id="IPR001806">
    <property type="entry name" value="Small_GTPase"/>
</dbReference>
<evidence type="ECO:0000256" key="3">
    <source>
        <dbReference type="ARBA" id="ARBA00023134"/>
    </source>
</evidence>
<dbReference type="AlphaFoldDB" id="A0A9P5TKB8"/>
<keyword evidence="6" id="KW-1185">Reference proteome</keyword>
<keyword evidence="3" id="KW-0342">GTP-binding</keyword>
<name>A0A9P5TKB8_GYMJU</name>
<dbReference type="OrthoDB" id="265044at2759"/>
<dbReference type="SUPFAM" id="SSF52540">
    <property type="entry name" value="P-loop containing nucleoside triphosphate hydrolases"/>
    <property type="match status" value="1"/>
</dbReference>
<comment type="subcellular location">
    <subcellularLocation>
        <location evidence="1">Cell membrane</location>
        <topology evidence="1">Lipid-anchor</topology>
        <orientation evidence="1">Cytoplasmic side</orientation>
    </subcellularLocation>
</comment>
<dbReference type="PANTHER" id="PTHR24070">
    <property type="entry name" value="RAS, DI-RAS, AND RHEB FAMILY MEMBERS OF SMALL GTPASE SUPERFAMILY"/>
    <property type="match status" value="1"/>
</dbReference>
<comment type="caution">
    <text evidence="5">The sequence shown here is derived from an EMBL/GenBank/DDBJ whole genome shotgun (WGS) entry which is preliminary data.</text>
</comment>
<evidence type="ECO:0000256" key="1">
    <source>
        <dbReference type="ARBA" id="ARBA00004342"/>
    </source>
</evidence>
<reference evidence="5" key="1">
    <citation type="submission" date="2020-11" db="EMBL/GenBank/DDBJ databases">
        <authorList>
            <consortium name="DOE Joint Genome Institute"/>
            <person name="Ahrendt S."/>
            <person name="Riley R."/>
            <person name="Andreopoulos W."/>
            <person name="LaButti K."/>
            <person name="Pangilinan J."/>
            <person name="Ruiz-duenas F.J."/>
            <person name="Barrasa J.M."/>
            <person name="Sanchez-Garcia M."/>
            <person name="Camarero S."/>
            <person name="Miyauchi S."/>
            <person name="Serrano A."/>
            <person name="Linde D."/>
            <person name="Babiker R."/>
            <person name="Drula E."/>
            <person name="Ayuso-Fernandez I."/>
            <person name="Pacheco R."/>
            <person name="Padilla G."/>
            <person name="Ferreira P."/>
            <person name="Barriuso J."/>
            <person name="Kellner H."/>
            <person name="Castanera R."/>
            <person name="Alfaro M."/>
            <person name="Ramirez L."/>
            <person name="Pisabarro A.G."/>
            <person name="Kuo A."/>
            <person name="Tritt A."/>
            <person name="Lipzen A."/>
            <person name="He G."/>
            <person name="Yan M."/>
            <person name="Ng V."/>
            <person name="Cullen D."/>
            <person name="Martin F."/>
            <person name="Rosso M.-N."/>
            <person name="Henrissat B."/>
            <person name="Hibbett D."/>
            <person name="Martinez A.T."/>
            <person name="Grigoriev I.V."/>
        </authorList>
    </citation>
    <scope>NUCLEOTIDE SEQUENCE</scope>
    <source>
        <strain evidence="5">AH 44721</strain>
    </source>
</reference>
<dbReference type="Pfam" id="PF00071">
    <property type="entry name" value="Ras"/>
    <property type="match status" value="1"/>
</dbReference>